<protein>
    <submittedName>
        <fullName evidence="2">M20/M25/M40 family metallo-hydrolase</fullName>
    </submittedName>
</protein>
<dbReference type="RefSeq" id="WP_153509151.1">
    <property type="nucleotide sequence ID" value="NZ_CP045652.1"/>
</dbReference>
<name>A0A5Q0Q486_9SPHI</name>
<dbReference type="SUPFAM" id="SSF53187">
    <property type="entry name" value="Zn-dependent exopeptidases"/>
    <property type="match status" value="1"/>
</dbReference>
<dbReference type="Proteomes" id="UP000326921">
    <property type="component" value="Chromosome"/>
</dbReference>
<dbReference type="KEGG" id="sphe:GFH32_00120"/>
<dbReference type="InterPro" id="IPR045175">
    <property type="entry name" value="M28_fam"/>
</dbReference>
<accession>A0A5Q0Q486</accession>
<evidence type="ECO:0000313" key="3">
    <source>
        <dbReference type="Proteomes" id="UP000326921"/>
    </source>
</evidence>
<keyword evidence="2" id="KW-0378">Hydrolase</keyword>
<dbReference type="AlphaFoldDB" id="A0A5Q0Q486"/>
<evidence type="ECO:0000259" key="1">
    <source>
        <dbReference type="Pfam" id="PF04389"/>
    </source>
</evidence>
<dbReference type="PANTHER" id="PTHR12147">
    <property type="entry name" value="METALLOPEPTIDASE M28 FAMILY MEMBER"/>
    <property type="match status" value="1"/>
</dbReference>
<dbReference type="Gene3D" id="3.40.630.10">
    <property type="entry name" value="Zn peptidases"/>
    <property type="match status" value="1"/>
</dbReference>
<dbReference type="EMBL" id="CP045652">
    <property type="protein sequence ID" value="QGA24827.1"/>
    <property type="molecule type" value="Genomic_DNA"/>
</dbReference>
<dbReference type="GO" id="GO:0006508">
    <property type="term" value="P:proteolysis"/>
    <property type="evidence" value="ECO:0007669"/>
    <property type="project" value="InterPro"/>
</dbReference>
<organism evidence="2 3">
    <name type="scientific">Sphingobacterium zhuxiongii</name>
    <dbReference type="NCBI Taxonomy" id="2662364"/>
    <lineage>
        <taxon>Bacteria</taxon>
        <taxon>Pseudomonadati</taxon>
        <taxon>Bacteroidota</taxon>
        <taxon>Sphingobacteriia</taxon>
        <taxon>Sphingobacteriales</taxon>
        <taxon>Sphingobacteriaceae</taxon>
        <taxon>Sphingobacterium</taxon>
    </lineage>
</organism>
<reference evidence="2 3" key="1">
    <citation type="submission" date="2019-10" db="EMBL/GenBank/DDBJ databases">
        <authorList>
            <person name="Dong K."/>
        </authorList>
    </citation>
    <scope>NUCLEOTIDE SEQUENCE [LARGE SCALE GENOMIC DNA]</scope>
    <source>
        <strain evidence="3">dk4302</strain>
    </source>
</reference>
<dbReference type="GO" id="GO:0008235">
    <property type="term" value="F:metalloexopeptidase activity"/>
    <property type="evidence" value="ECO:0007669"/>
    <property type="project" value="InterPro"/>
</dbReference>
<sequence length="438" mass="48549">MNKTTALSLFFALTLQFSFAQKHKDRQITSTENISRIINTLASDDMRGRSALSVPDISKAADFIASEFKNIGLKPYAEENFRQSFVMNKSKLVSQSILWDGQSVANEQYIIVGGGAIINIDEHSNLPIVKISADDDFSQKFREYAQKPESAIILVDKKHEAFLARFKKIYAGRDNITTQDKANTSAPSKVFIVADKMVDKFQISSLRQEEALPMFNVAGIIPGKSKSNEFVIFSSHYDHIGIIQAQGQDSIANGADDDASGTTALIELARYYKKLNSNERTLIFVAFTAEEIGMFGSKYFSNNIDPEKVTAMINIEMIGKDSRFGQNSLYITGFDASNLGKLMQENLKGSSFTFHPDPYKTQNLFYRSDNAVLAALGVPAHTFSTSQIDKDAYYHTVKDEVSTLDINNIKSSIEAIAAGAIGIINGKQTPSRVEKLRN</sequence>
<proteinExistence type="predicted"/>
<dbReference type="PANTHER" id="PTHR12147:SF26">
    <property type="entry name" value="PEPTIDASE M28 DOMAIN-CONTAINING PROTEIN"/>
    <property type="match status" value="1"/>
</dbReference>
<dbReference type="Pfam" id="PF04389">
    <property type="entry name" value="Peptidase_M28"/>
    <property type="match status" value="1"/>
</dbReference>
<feature type="domain" description="Peptidase M28" evidence="1">
    <location>
        <begin position="216"/>
        <end position="417"/>
    </location>
</feature>
<gene>
    <name evidence="2" type="ORF">GFH32_00120</name>
</gene>
<dbReference type="InterPro" id="IPR007484">
    <property type="entry name" value="Peptidase_M28"/>
</dbReference>
<keyword evidence="3" id="KW-1185">Reference proteome</keyword>
<evidence type="ECO:0000313" key="2">
    <source>
        <dbReference type="EMBL" id="QGA24827.1"/>
    </source>
</evidence>